<dbReference type="GO" id="GO:0015074">
    <property type="term" value="P:DNA integration"/>
    <property type="evidence" value="ECO:0007669"/>
    <property type="project" value="InterPro"/>
</dbReference>
<proteinExistence type="predicted"/>
<dbReference type="SUPFAM" id="SSF56349">
    <property type="entry name" value="DNA breaking-rejoining enzymes"/>
    <property type="match status" value="1"/>
</dbReference>
<keyword evidence="1" id="KW-0233">DNA recombination</keyword>
<accession>A0A429Z1Z1</accession>
<gene>
    <name evidence="3" type="ORF">EJC49_04240</name>
</gene>
<feature type="region of interest" description="Disordered" evidence="2">
    <location>
        <begin position="629"/>
        <end position="665"/>
    </location>
</feature>
<dbReference type="OrthoDB" id="8243411at2"/>
<comment type="caution">
    <text evidence="3">The sequence shown here is derived from an EMBL/GenBank/DDBJ whole genome shotgun (WGS) entry which is preliminary data.</text>
</comment>
<dbReference type="Proteomes" id="UP000278398">
    <property type="component" value="Unassembled WGS sequence"/>
</dbReference>
<feature type="compositionally biased region" description="Basic and acidic residues" evidence="2">
    <location>
        <begin position="158"/>
        <end position="180"/>
    </location>
</feature>
<feature type="compositionally biased region" description="Polar residues" evidence="2">
    <location>
        <begin position="630"/>
        <end position="644"/>
    </location>
</feature>
<dbReference type="GO" id="GO:0003677">
    <property type="term" value="F:DNA binding"/>
    <property type="evidence" value="ECO:0007669"/>
    <property type="project" value="InterPro"/>
</dbReference>
<dbReference type="InterPro" id="IPR013762">
    <property type="entry name" value="Integrase-like_cat_sf"/>
</dbReference>
<organism evidence="3 4">
    <name type="scientific">Aquibium carbonis</name>
    <dbReference type="NCBI Taxonomy" id="2495581"/>
    <lineage>
        <taxon>Bacteria</taxon>
        <taxon>Pseudomonadati</taxon>
        <taxon>Pseudomonadota</taxon>
        <taxon>Alphaproteobacteria</taxon>
        <taxon>Hyphomicrobiales</taxon>
        <taxon>Phyllobacteriaceae</taxon>
        <taxon>Aquibium</taxon>
    </lineage>
</organism>
<dbReference type="RefSeq" id="WP_126698218.1">
    <property type="nucleotide sequence ID" value="NZ_RWKW01000012.1"/>
</dbReference>
<keyword evidence="4" id="KW-1185">Reference proteome</keyword>
<dbReference type="InterPro" id="IPR011010">
    <property type="entry name" value="DNA_brk_join_enz"/>
</dbReference>
<dbReference type="EMBL" id="RWKW01000012">
    <property type="protein sequence ID" value="RST87722.1"/>
    <property type="molecule type" value="Genomic_DNA"/>
</dbReference>
<evidence type="ECO:0000313" key="3">
    <source>
        <dbReference type="EMBL" id="RST87722.1"/>
    </source>
</evidence>
<evidence type="ECO:0000256" key="2">
    <source>
        <dbReference type="SAM" id="MobiDB-lite"/>
    </source>
</evidence>
<feature type="region of interest" description="Disordered" evidence="2">
    <location>
        <begin position="146"/>
        <end position="220"/>
    </location>
</feature>
<evidence type="ECO:0000256" key="1">
    <source>
        <dbReference type="ARBA" id="ARBA00023172"/>
    </source>
</evidence>
<evidence type="ECO:0008006" key="5">
    <source>
        <dbReference type="Google" id="ProtNLM"/>
    </source>
</evidence>
<dbReference type="GO" id="GO:0006310">
    <property type="term" value="P:DNA recombination"/>
    <property type="evidence" value="ECO:0007669"/>
    <property type="project" value="UniProtKB-KW"/>
</dbReference>
<evidence type="ECO:0000313" key="4">
    <source>
        <dbReference type="Proteomes" id="UP000278398"/>
    </source>
</evidence>
<dbReference type="Gene3D" id="1.10.443.10">
    <property type="entry name" value="Intergrase catalytic core"/>
    <property type="match status" value="1"/>
</dbReference>
<reference evidence="3 4" key="1">
    <citation type="submission" date="2018-12" db="EMBL/GenBank/DDBJ databases">
        <title>Mesorhizobium carbonis sp. nov., isolated from coal mine water.</title>
        <authorList>
            <person name="Xin W."/>
            <person name="Xu Z."/>
            <person name="Xiang F."/>
            <person name="Zhang J."/>
            <person name="Xi L."/>
            <person name="Liu J."/>
        </authorList>
    </citation>
    <scope>NUCLEOTIDE SEQUENCE [LARGE SCALE GENOMIC DNA]</scope>
    <source>
        <strain evidence="3 4">B2.3</strain>
    </source>
</reference>
<protein>
    <recommendedName>
        <fullName evidence="5">Phage integrase family protein</fullName>
    </recommendedName>
</protein>
<dbReference type="AlphaFoldDB" id="A0A429Z1Z1"/>
<sequence length="665" mass="71989">MPQAIVGGTATRILRIGLGAMTSSQARARAELLAALARECFDRVKARQMNQSDADPAQGVPTFEGETPELTAAEVKGYLKAVQAMLSQPAPPTAPHQLPAFSGLRDLVLLNRELSKGPGANPLIVGNAEGLKQMAIGRVSETLDNIDRSRPAAAPLTEARRAVGGDNQDGRRTPADEQPDRTPVQQAAPGAPRSATTGPSDEQALNAPDQAGDTNSHTIAPSADDIAASVVPDAAQVAHLEGPLTPTPIAFAVAASSEPAGPGSHLRLHRDADGKIIPAHRLDRRTVERRPSRLPLLSEIADEYFDARAIKVGKNNKDLLTARNRLALFIELIGDHPVDTYSGADLQAYIALMTHWPALARHRPAGLSPWEILAANADLRHRPLKRSALEDGYVSIAKTVIGSRTIEYGYDNPLLGVKVRYPDTAAPAQATEPLSTRQLTDVFRAGVDGGLLDEALLPLLGNLTGRRLGLLVHLTGNDLREKYPGVWVAQTSGIVLSPEGLWKRVPIKTYQSTTFFVLHDLLLKIGFIDWASAQGDAFLFPALTSLKDPSKQASTYMQRLFRKAGIAGQRREVFHSLRGGHIELMRDNKVDPRDRRLQAGHKLEEEHDLYGFKSISEVRARELAHAKLNPKSTTRCSRVSTSIASPRPVEPKGDGRARTLRTGQR</sequence>
<name>A0A429Z1Z1_9HYPH</name>